<dbReference type="GO" id="GO:0006351">
    <property type="term" value="P:DNA-templated transcription"/>
    <property type="evidence" value="ECO:0007669"/>
    <property type="project" value="InterPro"/>
</dbReference>
<dbReference type="PROSITE" id="PS50217">
    <property type="entry name" value="BZIP"/>
    <property type="match status" value="1"/>
</dbReference>
<organism evidence="3 4">
    <name type="scientific">Toxocara canis</name>
    <name type="common">Canine roundworm</name>
    <dbReference type="NCBI Taxonomy" id="6265"/>
    <lineage>
        <taxon>Eukaryota</taxon>
        <taxon>Metazoa</taxon>
        <taxon>Ecdysozoa</taxon>
        <taxon>Nematoda</taxon>
        <taxon>Chromadorea</taxon>
        <taxon>Rhabditida</taxon>
        <taxon>Spirurina</taxon>
        <taxon>Ascaridomorpha</taxon>
        <taxon>Ascaridoidea</taxon>
        <taxon>Toxocaridae</taxon>
        <taxon>Toxocara</taxon>
    </lineage>
</organism>
<protein>
    <recommendedName>
        <fullName evidence="2">BZIP domain-containing protein</fullName>
    </recommendedName>
</protein>
<feature type="compositionally biased region" description="Polar residues" evidence="1">
    <location>
        <begin position="281"/>
        <end position="291"/>
    </location>
</feature>
<dbReference type="GO" id="GO:0000981">
    <property type="term" value="F:DNA-binding transcription factor activity, RNA polymerase II-specific"/>
    <property type="evidence" value="ECO:0007669"/>
    <property type="project" value="TreeGrafter"/>
</dbReference>
<dbReference type="STRING" id="6265.A0A0B2W0Y5"/>
<feature type="region of interest" description="Disordered" evidence="1">
    <location>
        <begin position="268"/>
        <end position="340"/>
    </location>
</feature>
<dbReference type="AlphaFoldDB" id="A0A0B2W0Y5"/>
<comment type="caution">
    <text evidence="3">The sequence shown here is derived from an EMBL/GenBank/DDBJ whole genome shotgun (WGS) entry which is preliminary data.</text>
</comment>
<dbReference type="SMART" id="SM00338">
    <property type="entry name" value="BRLZ"/>
    <property type="match status" value="1"/>
</dbReference>
<dbReference type="SUPFAM" id="SSF57959">
    <property type="entry name" value="Leucine zipper domain"/>
    <property type="match status" value="1"/>
</dbReference>
<dbReference type="PANTHER" id="PTHR23334:SF72">
    <property type="entry name" value="PROTEIN MABIKI"/>
    <property type="match status" value="1"/>
</dbReference>
<dbReference type="Gene3D" id="1.20.5.170">
    <property type="match status" value="1"/>
</dbReference>
<dbReference type="GO" id="GO:0000978">
    <property type="term" value="F:RNA polymerase II cis-regulatory region sequence-specific DNA binding"/>
    <property type="evidence" value="ECO:0007669"/>
    <property type="project" value="TreeGrafter"/>
</dbReference>
<keyword evidence="4" id="KW-1185">Reference proteome</keyword>
<gene>
    <name evidence="3" type="ORF">Tcan_07794</name>
</gene>
<feature type="compositionally biased region" description="Low complexity" evidence="1">
    <location>
        <begin position="292"/>
        <end position="305"/>
    </location>
</feature>
<proteinExistence type="predicted"/>
<evidence type="ECO:0000313" key="4">
    <source>
        <dbReference type="Proteomes" id="UP000031036"/>
    </source>
</evidence>
<dbReference type="InterPro" id="IPR046347">
    <property type="entry name" value="bZIP_sf"/>
</dbReference>
<dbReference type="OrthoDB" id="10039716at2759"/>
<evidence type="ECO:0000256" key="1">
    <source>
        <dbReference type="SAM" id="MobiDB-lite"/>
    </source>
</evidence>
<dbReference type="InterPro" id="IPR031106">
    <property type="entry name" value="C/EBP"/>
</dbReference>
<name>A0A0B2W0Y5_TOXCA</name>
<evidence type="ECO:0000259" key="2">
    <source>
        <dbReference type="PROSITE" id="PS50217"/>
    </source>
</evidence>
<reference evidence="3 4" key="1">
    <citation type="submission" date="2014-11" db="EMBL/GenBank/DDBJ databases">
        <title>Genetic blueprint of the zoonotic pathogen Toxocara canis.</title>
        <authorList>
            <person name="Zhu X.-Q."/>
            <person name="Korhonen P.K."/>
            <person name="Cai H."/>
            <person name="Young N.D."/>
            <person name="Nejsum P."/>
            <person name="von Samson-Himmelstjerna G."/>
            <person name="Boag P.R."/>
            <person name="Tan P."/>
            <person name="Li Q."/>
            <person name="Min J."/>
            <person name="Yang Y."/>
            <person name="Wang X."/>
            <person name="Fang X."/>
            <person name="Hall R.S."/>
            <person name="Hofmann A."/>
            <person name="Sternberg P.W."/>
            <person name="Jex A.R."/>
            <person name="Gasser R.B."/>
        </authorList>
    </citation>
    <scope>NUCLEOTIDE SEQUENCE [LARGE SCALE GENOMIC DNA]</scope>
    <source>
        <strain evidence="3">PN_DK_2014</strain>
    </source>
</reference>
<feature type="domain" description="BZIP" evidence="2">
    <location>
        <begin position="316"/>
        <end position="379"/>
    </location>
</feature>
<accession>A0A0B2W0Y5</accession>
<sequence length="382" mass="42020">MSLEPPRYDVDELGPLLDEFNPLSEFYVAPRYDADLRPLVYGDDFLPPQGDVSPSVSLRNDFTPVSSSTAPVHDAQQPETVEFPNFLTNCSGSQFHKTDVGEDLPLAGPCQLPATDVHIMPEDMSAVGLSPAAGNSQQPDTDELDPILMESFIDLAELDQYLNEPEPSNGSPAAVVPAQSAFDAIIREDHYEDAVAVSLDHPYGTTAASSTNADSMDLDPSILNEFFAPLPSMSSTGPCESEALNVSPTYLETFTNLEPYLQHRAESLTPPEGETTCDLESPSSAKPSFNRTTAKSRSATTSDASYATGLTRLETPDEYRRRRDKNNIASQKSRRKRQQKFHALKEEELQLKKRNTELLATVCDLERQVNNLKEIMMKAITG</sequence>
<dbReference type="InterPro" id="IPR004827">
    <property type="entry name" value="bZIP"/>
</dbReference>
<dbReference type="Pfam" id="PF07716">
    <property type="entry name" value="bZIP_2"/>
    <property type="match status" value="1"/>
</dbReference>
<dbReference type="CDD" id="cd14813">
    <property type="entry name" value="bZIP_BmCbz-like"/>
    <property type="match status" value="1"/>
</dbReference>
<dbReference type="EMBL" id="JPKZ01000517">
    <property type="protein sequence ID" value="KHN86845.1"/>
    <property type="molecule type" value="Genomic_DNA"/>
</dbReference>
<dbReference type="Proteomes" id="UP000031036">
    <property type="component" value="Unassembled WGS sequence"/>
</dbReference>
<dbReference type="PANTHER" id="PTHR23334">
    <property type="entry name" value="CCAAT/ENHANCER BINDING PROTEIN"/>
    <property type="match status" value="1"/>
</dbReference>
<evidence type="ECO:0000313" key="3">
    <source>
        <dbReference type="EMBL" id="KHN86845.1"/>
    </source>
</evidence>
<dbReference type="PROSITE" id="PS00036">
    <property type="entry name" value="BZIP_BASIC"/>
    <property type="match status" value="1"/>
</dbReference>